<feature type="transmembrane region" description="Helical" evidence="6">
    <location>
        <begin position="268"/>
        <end position="291"/>
    </location>
</feature>
<dbReference type="EMBL" id="JBEXAC010000001">
    <property type="protein sequence ID" value="MET6996874.1"/>
    <property type="molecule type" value="Genomic_DNA"/>
</dbReference>
<proteinExistence type="predicted"/>
<evidence type="ECO:0000313" key="9">
    <source>
        <dbReference type="Proteomes" id="UP001549749"/>
    </source>
</evidence>
<dbReference type="Pfam" id="PF12679">
    <property type="entry name" value="ABC2_membrane_2"/>
    <property type="match status" value="1"/>
</dbReference>
<dbReference type="PANTHER" id="PTHR30294">
    <property type="entry name" value="MEMBRANE COMPONENT OF ABC TRANSPORTER YHHJ-RELATED"/>
    <property type="match status" value="1"/>
</dbReference>
<accession>A0ABV2T427</accession>
<sequence length="780" mass="88892">MRQIIKIAKNELLNLFYSPVAWFLTITFFVMCALLYAGTMYPIAKGAYFDYKLRPDLEFVVNNSITGFIFPGFFLNIVQYVYLFVPLLTMNIISRELHNGTIKLLYSSPVKLRRIVLGKYLALMIYNLLLALIMFVFIVNAFADIRALDYGPFLSGMLGVYLLLSALTAIGFFMSSLTSYQVVSAIASFTVLAMLMSVGQLWQQYNFVRDLTYFLSLKNRTEWMINGLIKSKDVIYYLVIIYMFVGFTLLKLRGGREIIPWYTKAMRYLFVILSGLLVGYVASMPLFTGYWDTTDREVNTIRPETQKVVNELGDSLLEVTLYTNLLDEPKNVMIGLPGNRNNYLALWEQYVRFKPGIKFSYEYYYAVRPGDSTFYKKFPGKTLRQIAGLMAKGYQVDSAMFKSPEEIRKLVDLEPEGYALRMQLKYQGRKVFLRTLPGIPSEIEVFSTEPYINAGFKRVLGTKMPRLAFVSGNLERSIYKRGEREYSNLWGLVNIGFDLDSINLATQDIDTAAVTALVLADPKMELSPVVLGKLRDYLNNGGNMLIMGEPRKQYVINPLLSQLGVQLMPGQLVQPSRNETPDLVGSYFTTTYFNLCNNPNLRYIRHLWTHNIYYENMSTYATMGGTSIGYTADSGYIIKPLVITKPLTKPAPEKVWLKMGKLVTDSTAPVFNGQEGDISRDSFDIAIKLSRSIKGKEQRVIVCGDADFMSNIYTGQLDETLYSWLCYNQFPIYGTIPFPRDNKVLLGPGRAAVQKIVYIWIIPGIMLLLGTVLLIRRSRK</sequence>
<keyword evidence="5 6" id="KW-0472">Membrane</keyword>
<evidence type="ECO:0000256" key="4">
    <source>
        <dbReference type="ARBA" id="ARBA00022989"/>
    </source>
</evidence>
<dbReference type="Proteomes" id="UP001549749">
    <property type="component" value="Unassembled WGS sequence"/>
</dbReference>
<dbReference type="RefSeq" id="WP_354659515.1">
    <property type="nucleotide sequence ID" value="NZ_JBEXAC010000001.1"/>
</dbReference>
<feature type="transmembrane region" description="Helical" evidence="6">
    <location>
        <begin position="20"/>
        <end position="44"/>
    </location>
</feature>
<comment type="caution">
    <text evidence="8">The sequence shown here is derived from an EMBL/GenBank/DDBJ whole genome shotgun (WGS) entry which is preliminary data.</text>
</comment>
<feature type="transmembrane region" description="Helical" evidence="6">
    <location>
        <begin position="234"/>
        <end position="252"/>
    </location>
</feature>
<organism evidence="8 9">
    <name type="scientific">Chitinophaga defluvii</name>
    <dbReference type="NCBI Taxonomy" id="3163343"/>
    <lineage>
        <taxon>Bacteria</taxon>
        <taxon>Pseudomonadati</taxon>
        <taxon>Bacteroidota</taxon>
        <taxon>Chitinophagia</taxon>
        <taxon>Chitinophagales</taxon>
        <taxon>Chitinophagaceae</taxon>
        <taxon>Chitinophaga</taxon>
    </lineage>
</organism>
<evidence type="ECO:0000256" key="1">
    <source>
        <dbReference type="ARBA" id="ARBA00004651"/>
    </source>
</evidence>
<name>A0ABV2T427_9BACT</name>
<protein>
    <submittedName>
        <fullName evidence="8">Gldg family protein</fullName>
    </submittedName>
</protein>
<comment type="subcellular location">
    <subcellularLocation>
        <location evidence="1">Cell membrane</location>
        <topology evidence="1">Multi-pass membrane protein</topology>
    </subcellularLocation>
</comment>
<evidence type="ECO:0000256" key="6">
    <source>
        <dbReference type="SAM" id="Phobius"/>
    </source>
</evidence>
<evidence type="ECO:0000313" key="8">
    <source>
        <dbReference type="EMBL" id="MET6996874.1"/>
    </source>
</evidence>
<feature type="transmembrane region" description="Helical" evidence="6">
    <location>
        <begin position="154"/>
        <end position="175"/>
    </location>
</feature>
<evidence type="ECO:0000256" key="5">
    <source>
        <dbReference type="ARBA" id="ARBA00023136"/>
    </source>
</evidence>
<evidence type="ECO:0000256" key="2">
    <source>
        <dbReference type="ARBA" id="ARBA00022475"/>
    </source>
</evidence>
<feature type="domain" description="ABC-type uncharacterised transport system" evidence="7">
    <location>
        <begin position="465"/>
        <end position="714"/>
    </location>
</feature>
<dbReference type="PANTHER" id="PTHR30294:SF29">
    <property type="entry name" value="MULTIDRUG ABC TRANSPORTER PERMEASE YBHS-RELATED"/>
    <property type="match status" value="1"/>
</dbReference>
<dbReference type="InterPro" id="IPR051449">
    <property type="entry name" value="ABC-2_transporter_component"/>
</dbReference>
<keyword evidence="9" id="KW-1185">Reference proteome</keyword>
<keyword evidence="4 6" id="KW-1133">Transmembrane helix</keyword>
<feature type="transmembrane region" description="Helical" evidence="6">
    <location>
        <begin position="182"/>
        <end position="202"/>
    </location>
</feature>
<reference evidence="8 9" key="1">
    <citation type="submission" date="2024-06" db="EMBL/GenBank/DDBJ databases">
        <title>Chitinophaga defluvii sp. nov., isolated from municipal sewage.</title>
        <authorList>
            <person name="Zhang L."/>
        </authorList>
    </citation>
    <scope>NUCLEOTIDE SEQUENCE [LARGE SCALE GENOMIC DNA]</scope>
    <source>
        <strain evidence="8 9">H8</strain>
    </source>
</reference>
<feature type="transmembrane region" description="Helical" evidence="6">
    <location>
        <begin position="757"/>
        <end position="775"/>
    </location>
</feature>
<feature type="transmembrane region" description="Helical" evidence="6">
    <location>
        <begin position="64"/>
        <end position="85"/>
    </location>
</feature>
<evidence type="ECO:0000259" key="7">
    <source>
        <dbReference type="Pfam" id="PF09822"/>
    </source>
</evidence>
<evidence type="ECO:0000256" key="3">
    <source>
        <dbReference type="ARBA" id="ARBA00022692"/>
    </source>
</evidence>
<dbReference type="Pfam" id="PF09822">
    <property type="entry name" value="ABC_transp_aux"/>
    <property type="match status" value="1"/>
</dbReference>
<gene>
    <name evidence="8" type="ORF">ABR189_05825</name>
</gene>
<feature type="transmembrane region" description="Helical" evidence="6">
    <location>
        <begin position="120"/>
        <end position="142"/>
    </location>
</feature>
<dbReference type="InterPro" id="IPR019196">
    <property type="entry name" value="ABC_transp_unknown"/>
</dbReference>
<keyword evidence="2" id="KW-1003">Cell membrane</keyword>
<keyword evidence="3 6" id="KW-0812">Transmembrane</keyword>